<keyword evidence="2" id="KW-0732">Signal</keyword>
<reference evidence="3" key="1">
    <citation type="submission" date="2023-08" db="EMBL/GenBank/DDBJ databases">
        <authorList>
            <person name="Audoor S."/>
            <person name="Bilcke G."/>
        </authorList>
    </citation>
    <scope>NUCLEOTIDE SEQUENCE</scope>
</reference>
<feature type="compositionally biased region" description="Low complexity" evidence="1">
    <location>
        <begin position="49"/>
        <end position="58"/>
    </location>
</feature>
<comment type="caution">
    <text evidence="3">The sequence shown here is derived from an EMBL/GenBank/DDBJ whole genome shotgun (WGS) entry which is preliminary data.</text>
</comment>
<proteinExistence type="predicted"/>
<evidence type="ECO:0000256" key="1">
    <source>
        <dbReference type="SAM" id="MobiDB-lite"/>
    </source>
</evidence>
<sequence length="345" mass="37562">MKINSQLTGLFLASLALGTNAFTSIAPKTGSSVALKASERQDPGPPPMDTQMPMQDRPAPAGPAGGLSRPPNMVDDLDSSELIAMDMFPIFPSLETVQGGGTVRTYKMPLWADKCQMLFTTDGRPMKAEANLWLGPLRVVHTMKIDMEDGAKTPYQSTITFKKFGQVLKVSTSDSLEFPMLAGVYVPNPERAKELHQNTIDVFDNATPEQKKRIQGGSTLGGGGAVRYWTIPPNVQSVQVIGWSKDVGKKSFKLKVEVLQGPNNIKQGFFLQCGGSTQPYHGVLQTPGPGSIIRITNQKFLEDGLIQIAIVPYEVTGEVPADIPSVEDLPNKFPTSRSNSWWDNK</sequence>
<dbReference type="AlphaFoldDB" id="A0AAD2CT49"/>
<protein>
    <submittedName>
        <fullName evidence="3">Uncharacterized protein</fullName>
    </submittedName>
</protein>
<dbReference type="Proteomes" id="UP001295423">
    <property type="component" value="Unassembled WGS sequence"/>
</dbReference>
<dbReference type="Pfam" id="PF25192">
    <property type="entry name" value="DiatomPyrShell"/>
    <property type="match status" value="1"/>
</dbReference>
<organism evidence="3 4">
    <name type="scientific">Cylindrotheca closterium</name>
    <dbReference type="NCBI Taxonomy" id="2856"/>
    <lineage>
        <taxon>Eukaryota</taxon>
        <taxon>Sar</taxon>
        <taxon>Stramenopiles</taxon>
        <taxon>Ochrophyta</taxon>
        <taxon>Bacillariophyta</taxon>
        <taxon>Bacillariophyceae</taxon>
        <taxon>Bacillariophycidae</taxon>
        <taxon>Bacillariales</taxon>
        <taxon>Bacillariaceae</taxon>
        <taxon>Cylindrotheca</taxon>
    </lineage>
</organism>
<gene>
    <name evidence="3" type="ORF">CYCCA115_LOCUS7833</name>
</gene>
<feature type="compositionally biased region" description="Polar residues" evidence="1">
    <location>
        <begin position="333"/>
        <end position="345"/>
    </location>
</feature>
<evidence type="ECO:0000313" key="3">
    <source>
        <dbReference type="EMBL" id="CAJ1942210.1"/>
    </source>
</evidence>
<accession>A0AAD2CT49</accession>
<feature type="signal peptide" evidence="2">
    <location>
        <begin position="1"/>
        <end position="21"/>
    </location>
</feature>
<feature type="region of interest" description="Disordered" evidence="1">
    <location>
        <begin position="31"/>
        <end position="73"/>
    </location>
</feature>
<dbReference type="InterPro" id="IPR057491">
    <property type="entry name" value="DiatomPyrShell"/>
</dbReference>
<feature type="region of interest" description="Disordered" evidence="1">
    <location>
        <begin position="324"/>
        <end position="345"/>
    </location>
</feature>
<feature type="chain" id="PRO_5041903546" evidence="2">
    <location>
        <begin position="22"/>
        <end position="345"/>
    </location>
</feature>
<dbReference type="EMBL" id="CAKOGP040001112">
    <property type="protein sequence ID" value="CAJ1942210.1"/>
    <property type="molecule type" value="Genomic_DNA"/>
</dbReference>
<evidence type="ECO:0000313" key="4">
    <source>
        <dbReference type="Proteomes" id="UP001295423"/>
    </source>
</evidence>
<name>A0AAD2CT49_9STRA</name>
<keyword evidence="4" id="KW-1185">Reference proteome</keyword>
<evidence type="ECO:0000256" key="2">
    <source>
        <dbReference type="SAM" id="SignalP"/>
    </source>
</evidence>